<dbReference type="EMBL" id="BGPR01005657">
    <property type="protein sequence ID" value="GBN12198.1"/>
    <property type="molecule type" value="Genomic_DNA"/>
</dbReference>
<evidence type="ECO:0000313" key="2">
    <source>
        <dbReference type="EMBL" id="GBN12198.1"/>
    </source>
</evidence>
<gene>
    <name evidence="2" type="ORF">AVEN_77088_1</name>
</gene>
<evidence type="ECO:0000313" key="3">
    <source>
        <dbReference type="Proteomes" id="UP000499080"/>
    </source>
</evidence>
<protein>
    <recommendedName>
        <fullName evidence="4">Mos1 transposase HTH domain-containing protein</fullName>
    </recommendedName>
</protein>
<name>A0A4Y2LBX1_ARAVE</name>
<organism evidence="2 3">
    <name type="scientific">Araneus ventricosus</name>
    <name type="common">Orbweaver spider</name>
    <name type="synonym">Epeira ventricosa</name>
    <dbReference type="NCBI Taxonomy" id="182803"/>
    <lineage>
        <taxon>Eukaryota</taxon>
        <taxon>Metazoa</taxon>
        <taxon>Ecdysozoa</taxon>
        <taxon>Arthropoda</taxon>
        <taxon>Chelicerata</taxon>
        <taxon>Arachnida</taxon>
        <taxon>Araneae</taxon>
        <taxon>Araneomorphae</taxon>
        <taxon>Entelegynae</taxon>
        <taxon>Araneoidea</taxon>
        <taxon>Araneidae</taxon>
        <taxon>Araneus</taxon>
    </lineage>
</organism>
<reference evidence="2 3" key="1">
    <citation type="journal article" date="2019" name="Sci. Rep.">
        <title>Orb-weaving spider Araneus ventricosus genome elucidates the spidroin gene catalogue.</title>
        <authorList>
            <person name="Kono N."/>
            <person name="Nakamura H."/>
            <person name="Ohtoshi R."/>
            <person name="Moran D.A.P."/>
            <person name="Shinohara A."/>
            <person name="Yoshida Y."/>
            <person name="Fujiwara M."/>
            <person name="Mori M."/>
            <person name="Tomita M."/>
            <person name="Arakawa K."/>
        </authorList>
    </citation>
    <scope>NUCLEOTIDE SEQUENCE [LARGE SCALE GENOMIC DNA]</scope>
</reference>
<accession>A0A4Y2LBX1</accession>
<feature type="region of interest" description="Disordered" evidence="1">
    <location>
        <begin position="71"/>
        <end position="103"/>
    </location>
</feature>
<keyword evidence="3" id="KW-1185">Reference proteome</keyword>
<dbReference type="Proteomes" id="UP000499080">
    <property type="component" value="Unassembled WGS sequence"/>
</dbReference>
<evidence type="ECO:0000256" key="1">
    <source>
        <dbReference type="SAM" id="MobiDB-lite"/>
    </source>
</evidence>
<evidence type="ECO:0008006" key="4">
    <source>
        <dbReference type="Google" id="ProtNLM"/>
    </source>
</evidence>
<sequence>MCESLGISTVSYDTVKVWFLKFKAGNFDIEDEPCSGRHIEVVDCKGALTCGGRGTSSHSISSIESIGCQSMASSQLQDSHSIGSTPETRSKQNTKPAISCQQL</sequence>
<dbReference type="OrthoDB" id="6431778at2759"/>
<dbReference type="AlphaFoldDB" id="A0A4Y2LBX1"/>
<proteinExistence type="predicted"/>
<comment type="caution">
    <text evidence="2">The sequence shown here is derived from an EMBL/GenBank/DDBJ whole genome shotgun (WGS) entry which is preliminary data.</text>
</comment>